<keyword evidence="3" id="KW-1185">Reference proteome</keyword>
<organism evidence="2 3">
    <name type="scientific">Hydnum rufescens UP504</name>
    <dbReference type="NCBI Taxonomy" id="1448309"/>
    <lineage>
        <taxon>Eukaryota</taxon>
        <taxon>Fungi</taxon>
        <taxon>Dikarya</taxon>
        <taxon>Basidiomycota</taxon>
        <taxon>Agaricomycotina</taxon>
        <taxon>Agaricomycetes</taxon>
        <taxon>Cantharellales</taxon>
        <taxon>Hydnaceae</taxon>
        <taxon>Hydnum</taxon>
    </lineage>
</organism>
<accession>A0A9P6DP00</accession>
<reference evidence="2" key="1">
    <citation type="journal article" date="2020" name="Nat. Commun.">
        <title>Large-scale genome sequencing of mycorrhizal fungi provides insights into the early evolution of symbiotic traits.</title>
        <authorList>
            <person name="Miyauchi S."/>
            <person name="Kiss E."/>
            <person name="Kuo A."/>
            <person name="Drula E."/>
            <person name="Kohler A."/>
            <person name="Sanchez-Garcia M."/>
            <person name="Morin E."/>
            <person name="Andreopoulos B."/>
            <person name="Barry K.W."/>
            <person name="Bonito G."/>
            <person name="Buee M."/>
            <person name="Carver A."/>
            <person name="Chen C."/>
            <person name="Cichocki N."/>
            <person name="Clum A."/>
            <person name="Culley D."/>
            <person name="Crous P.W."/>
            <person name="Fauchery L."/>
            <person name="Girlanda M."/>
            <person name="Hayes R.D."/>
            <person name="Keri Z."/>
            <person name="LaButti K."/>
            <person name="Lipzen A."/>
            <person name="Lombard V."/>
            <person name="Magnuson J."/>
            <person name="Maillard F."/>
            <person name="Murat C."/>
            <person name="Nolan M."/>
            <person name="Ohm R.A."/>
            <person name="Pangilinan J."/>
            <person name="Pereira M.F."/>
            <person name="Perotto S."/>
            <person name="Peter M."/>
            <person name="Pfister S."/>
            <person name="Riley R."/>
            <person name="Sitrit Y."/>
            <person name="Stielow J.B."/>
            <person name="Szollosi G."/>
            <person name="Zifcakova L."/>
            <person name="Stursova M."/>
            <person name="Spatafora J.W."/>
            <person name="Tedersoo L."/>
            <person name="Vaario L.M."/>
            <person name="Yamada A."/>
            <person name="Yan M."/>
            <person name="Wang P."/>
            <person name="Xu J."/>
            <person name="Bruns T."/>
            <person name="Baldrian P."/>
            <person name="Vilgalys R."/>
            <person name="Dunand C."/>
            <person name="Henrissat B."/>
            <person name="Grigoriev I.V."/>
            <person name="Hibbett D."/>
            <person name="Nagy L.G."/>
            <person name="Martin F.M."/>
        </authorList>
    </citation>
    <scope>NUCLEOTIDE SEQUENCE</scope>
    <source>
        <strain evidence="2">UP504</strain>
    </source>
</reference>
<proteinExistence type="predicted"/>
<sequence>MKEAEGTHNPLGRTVHTPAHDSTHTAMRVPSLLENPPDEDMDEPQCNVQCAATKPQCLPPETTIDEITYHNPAEAVVPQRQKSSLAALLALPSFFSLLTHHYSRSGLGQNTGPHSHPYPDPRFQATYSEDETNTVPHTHFSSVCNIRYLHCLISDLTNADQSKAKTQDTPPHTPDPRFSATTNTKQIRPPHTRFGGCVAILGYHTIDTARDIPPLKNWLNPDEQGKYHTPTRAGVWCY</sequence>
<comment type="caution">
    <text evidence="2">The sequence shown here is derived from an EMBL/GenBank/DDBJ whole genome shotgun (WGS) entry which is preliminary data.</text>
</comment>
<feature type="region of interest" description="Disordered" evidence="1">
    <location>
        <begin position="162"/>
        <end position="191"/>
    </location>
</feature>
<evidence type="ECO:0000313" key="3">
    <source>
        <dbReference type="Proteomes" id="UP000886523"/>
    </source>
</evidence>
<gene>
    <name evidence="2" type="ORF">BS47DRAFT_1368297</name>
</gene>
<name>A0A9P6DP00_9AGAM</name>
<dbReference type="EMBL" id="MU129171">
    <property type="protein sequence ID" value="KAF9505150.1"/>
    <property type="molecule type" value="Genomic_DNA"/>
</dbReference>
<evidence type="ECO:0000313" key="2">
    <source>
        <dbReference type="EMBL" id="KAF9505150.1"/>
    </source>
</evidence>
<feature type="region of interest" description="Disordered" evidence="1">
    <location>
        <begin position="1"/>
        <end position="25"/>
    </location>
</feature>
<dbReference type="AlphaFoldDB" id="A0A9P6DP00"/>
<protein>
    <submittedName>
        <fullName evidence="2">Uncharacterized protein</fullName>
    </submittedName>
</protein>
<dbReference type="Proteomes" id="UP000886523">
    <property type="component" value="Unassembled WGS sequence"/>
</dbReference>
<evidence type="ECO:0000256" key="1">
    <source>
        <dbReference type="SAM" id="MobiDB-lite"/>
    </source>
</evidence>